<proteinExistence type="predicted"/>
<dbReference type="GO" id="GO:0009451">
    <property type="term" value="P:RNA modification"/>
    <property type="evidence" value="ECO:0007669"/>
    <property type="project" value="InterPro"/>
</dbReference>
<dbReference type="Gene3D" id="1.25.40.10">
    <property type="entry name" value="Tetratricopeptide repeat domain"/>
    <property type="match status" value="2"/>
</dbReference>
<organism evidence="4">
    <name type="scientific">Ananas comosus var. bracteatus</name>
    <name type="common">red pineapple</name>
    <dbReference type="NCBI Taxonomy" id="296719"/>
    <lineage>
        <taxon>Eukaryota</taxon>
        <taxon>Viridiplantae</taxon>
        <taxon>Streptophyta</taxon>
        <taxon>Embryophyta</taxon>
        <taxon>Tracheophyta</taxon>
        <taxon>Spermatophyta</taxon>
        <taxon>Magnoliopsida</taxon>
        <taxon>Liliopsida</taxon>
        <taxon>Poales</taxon>
        <taxon>Bromeliaceae</taxon>
        <taxon>Bromelioideae</taxon>
        <taxon>Ananas</taxon>
    </lineage>
</organism>
<dbReference type="InterPro" id="IPR046960">
    <property type="entry name" value="PPR_At4g14850-like_plant"/>
</dbReference>
<evidence type="ECO:0008006" key="5">
    <source>
        <dbReference type="Google" id="ProtNLM"/>
    </source>
</evidence>
<dbReference type="PANTHER" id="PTHR47926">
    <property type="entry name" value="PENTATRICOPEPTIDE REPEAT-CONTAINING PROTEIN"/>
    <property type="match status" value="1"/>
</dbReference>
<dbReference type="Pfam" id="PF01535">
    <property type="entry name" value="PPR"/>
    <property type="match status" value="2"/>
</dbReference>
<evidence type="ECO:0000256" key="1">
    <source>
        <dbReference type="ARBA" id="ARBA00022737"/>
    </source>
</evidence>
<evidence type="ECO:0000313" key="4">
    <source>
        <dbReference type="EMBL" id="CAD1846433.1"/>
    </source>
</evidence>
<name>A0A6V7QTD2_ANACO</name>
<dbReference type="Pfam" id="PF13041">
    <property type="entry name" value="PPR_2"/>
    <property type="match status" value="1"/>
</dbReference>
<dbReference type="EMBL" id="CAJEUB010000016">
    <property type="protein sequence ID" value="CAD1846433.1"/>
    <property type="molecule type" value="Genomic_DNA"/>
</dbReference>
<keyword evidence="1" id="KW-0677">Repeat</keyword>
<evidence type="ECO:0000256" key="2">
    <source>
        <dbReference type="ARBA" id="ARBA00022946"/>
    </source>
</evidence>
<gene>
    <name evidence="4" type="ORF">CB5_LOCUS29644</name>
</gene>
<protein>
    <recommendedName>
        <fullName evidence="5">Pentatricopeptide repeat-containing protein</fullName>
    </recommendedName>
</protein>
<dbReference type="GO" id="GO:0003723">
    <property type="term" value="F:RNA binding"/>
    <property type="evidence" value="ECO:0007669"/>
    <property type="project" value="InterPro"/>
</dbReference>
<dbReference type="NCBIfam" id="TIGR00756">
    <property type="entry name" value="PPR"/>
    <property type="match status" value="2"/>
</dbReference>
<feature type="repeat" description="PPR" evidence="3">
    <location>
        <begin position="5"/>
        <end position="39"/>
    </location>
</feature>
<accession>A0A6V7QTD2</accession>
<dbReference type="InterPro" id="IPR011990">
    <property type="entry name" value="TPR-like_helical_dom_sf"/>
</dbReference>
<evidence type="ECO:0000256" key="3">
    <source>
        <dbReference type="PROSITE-ProRule" id="PRU00708"/>
    </source>
</evidence>
<dbReference type="InterPro" id="IPR002885">
    <property type="entry name" value="PPR_rpt"/>
</dbReference>
<keyword evidence="2" id="KW-0809">Transit peptide</keyword>
<dbReference type="PROSITE" id="PS51375">
    <property type="entry name" value="PPR"/>
    <property type="match status" value="1"/>
</dbReference>
<reference evidence="4" key="1">
    <citation type="submission" date="2020-07" db="EMBL/GenBank/DDBJ databases">
        <authorList>
            <person name="Lin J."/>
        </authorList>
    </citation>
    <scope>NUCLEOTIDE SEQUENCE</scope>
</reference>
<sequence>MPKRDVVLFTAMICGLVQNGFGDRALDCFFEMKEGKIEPTMITLTSVLSACSQLRKLAWGKILHGFLLRRALPMMLMLAPSKTFNTCVGVKCMWCDNGPLERERDSRYIIKCCDSQFAESESLLLSNAIIDMYVKNGIIESAVLVFKKMMLTRNVDEGIRELIPTELLFCRFCQPVSHGGLVDDGQKLFDSMQIDYSVAPEMTHFVCMVDLYGRAGLLEEAHRFIKTMPVKPSKLVWSALLSSCRTHKKVALEGVCGYESDRTRQI</sequence>
<dbReference type="AlphaFoldDB" id="A0A6V7QTD2"/>